<dbReference type="PANTHER" id="PTHR47425">
    <property type="entry name" value="FARB-RELATED"/>
    <property type="match status" value="1"/>
</dbReference>
<accession>A0A8H4T2Q8</accession>
<dbReference type="InterPro" id="IPR052761">
    <property type="entry name" value="Fungal_Detox/Toxin_TFs"/>
</dbReference>
<name>A0A8H4T2Q8_9HYPO</name>
<dbReference type="OrthoDB" id="5121955at2759"/>
<organism evidence="1 2">
    <name type="scientific">Fusarium gaditjirri</name>
    <dbReference type="NCBI Taxonomy" id="282569"/>
    <lineage>
        <taxon>Eukaryota</taxon>
        <taxon>Fungi</taxon>
        <taxon>Dikarya</taxon>
        <taxon>Ascomycota</taxon>
        <taxon>Pezizomycotina</taxon>
        <taxon>Sordariomycetes</taxon>
        <taxon>Hypocreomycetidae</taxon>
        <taxon>Hypocreales</taxon>
        <taxon>Nectriaceae</taxon>
        <taxon>Fusarium</taxon>
        <taxon>Fusarium nisikadoi species complex</taxon>
    </lineage>
</organism>
<evidence type="ECO:0000313" key="2">
    <source>
        <dbReference type="Proteomes" id="UP000604273"/>
    </source>
</evidence>
<reference evidence="1" key="2">
    <citation type="submission" date="2020-05" db="EMBL/GenBank/DDBJ databases">
        <authorList>
            <person name="Kim H.-S."/>
            <person name="Proctor R.H."/>
            <person name="Brown D.W."/>
        </authorList>
    </citation>
    <scope>NUCLEOTIDE SEQUENCE</scope>
    <source>
        <strain evidence="1">NRRL 45417</strain>
    </source>
</reference>
<reference evidence="1" key="1">
    <citation type="journal article" date="2020" name="BMC Genomics">
        <title>Correction to: Identification and distribution of gene clusters required for synthesis of sphingolipid metabolism inhibitors in diverse species of the filamentous fungus Fusarium.</title>
        <authorList>
            <person name="Kim H.S."/>
            <person name="Lohmar J.M."/>
            <person name="Busman M."/>
            <person name="Brown D.W."/>
            <person name="Naumann T.A."/>
            <person name="Divon H.H."/>
            <person name="Lysoe E."/>
            <person name="Uhlig S."/>
            <person name="Proctor R.H."/>
        </authorList>
    </citation>
    <scope>NUCLEOTIDE SEQUENCE</scope>
    <source>
        <strain evidence="1">NRRL 45417</strain>
    </source>
</reference>
<dbReference type="AlphaFoldDB" id="A0A8H4T2Q8"/>
<dbReference type="PANTHER" id="PTHR47425:SF2">
    <property type="entry name" value="FARB-RELATED"/>
    <property type="match status" value="1"/>
</dbReference>
<dbReference type="CDD" id="cd12148">
    <property type="entry name" value="fungal_TF_MHR"/>
    <property type="match status" value="1"/>
</dbReference>
<dbReference type="Proteomes" id="UP000604273">
    <property type="component" value="Unassembled WGS sequence"/>
</dbReference>
<dbReference type="EMBL" id="JABFAI010000217">
    <property type="protein sequence ID" value="KAF4950235.1"/>
    <property type="molecule type" value="Genomic_DNA"/>
</dbReference>
<evidence type="ECO:0000313" key="1">
    <source>
        <dbReference type="EMBL" id="KAF4950235.1"/>
    </source>
</evidence>
<protein>
    <submittedName>
        <fullName evidence="1">Uncharacterized protein</fullName>
    </submittedName>
</protein>
<keyword evidence="2" id="KW-1185">Reference proteome</keyword>
<sequence length="181" mass="20389">MPTPVTSENDEIDLNTRMPFDEMMITLVPEYDQKSTSCSGDGIFSFNPVINEHYPHVCSFGVYVPYSSPPFLTQDNIGNLDSTEINFLEMQGCLRIPSQSKLQEFLRQYFLHVHPLLPILEESIYSKFFESDMSASSNETKLSLFTLQSILFVSCGVRILSTASFVSTVGTMRLANHFSSS</sequence>
<proteinExistence type="predicted"/>
<gene>
    <name evidence="1" type="ORF">FGADI_8323</name>
</gene>
<comment type="caution">
    <text evidence="1">The sequence shown here is derived from an EMBL/GenBank/DDBJ whole genome shotgun (WGS) entry which is preliminary data.</text>
</comment>